<organism evidence="3 4">
    <name type="scientific">Streptosporangium brasiliense</name>
    <dbReference type="NCBI Taxonomy" id="47480"/>
    <lineage>
        <taxon>Bacteria</taxon>
        <taxon>Bacillati</taxon>
        <taxon>Actinomycetota</taxon>
        <taxon>Actinomycetes</taxon>
        <taxon>Streptosporangiales</taxon>
        <taxon>Streptosporangiaceae</taxon>
        <taxon>Streptosporangium</taxon>
    </lineage>
</organism>
<proteinExistence type="predicted"/>
<reference evidence="3 4" key="1">
    <citation type="submission" date="2023-07" db="EMBL/GenBank/DDBJ databases">
        <title>Sequencing the genomes of 1000 actinobacteria strains.</title>
        <authorList>
            <person name="Klenk H.-P."/>
        </authorList>
    </citation>
    <scope>NUCLEOTIDE SEQUENCE [LARGE SCALE GENOMIC DNA]</scope>
    <source>
        <strain evidence="3 4">DSM 44109</strain>
    </source>
</reference>
<comment type="caution">
    <text evidence="3">The sequence shown here is derived from an EMBL/GenBank/DDBJ whole genome shotgun (WGS) entry which is preliminary data.</text>
</comment>
<feature type="compositionally biased region" description="Polar residues" evidence="1">
    <location>
        <begin position="1"/>
        <end position="18"/>
    </location>
</feature>
<dbReference type="InterPro" id="IPR007278">
    <property type="entry name" value="DUF397"/>
</dbReference>
<name>A0ABT9R8L0_9ACTN</name>
<gene>
    <name evidence="3" type="ORF">J2S55_004840</name>
</gene>
<protein>
    <recommendedName>
        <fullName evidence="2">DUF397 domain-containing protein</fullName>
    </recommendedName>
</protein>
<evidence type="ECO:0000313" key="3">
    <source>
        <dbReference type="EMBL" id="MDP9865574.1"/>
    </source>
</evidence>
<keyword evidence="4" id="KW-1185">Reference proteome</keyword>
<sequence>MDPSNLTWRKSSFSSSNGGDCVEVAELGSTAHRPERKRDATHAVRDSTDPSGPVLYFTLTEWNAFTKGIKASEFDLTEPTGS</sequence>
<dbReference type="Pfam" id="PF04149">
    <property type="entry name" value="DUF397"/>
    <property type="match status" value="1"/>
</dbReference>
<dbReference type="Proteomes" id="UP001230426">
    <property type="component" value="Unassembled WGS sequence"/>
</dbReference>
<feature type="domain" description="DUF397" evidence="2">
    <location>
        <begin position="6"/>
        <end position="70"/>
    </location>
</feature>
<evidence type="ECO:0000259" key="2">
    <source>
        <dbReference type="Pfam" id="PF04149"/>
    </source>
</evidence>
<feature type="region of interest" description="Disordered" evidence="1">
    <location>
        <begin position="1"/>
        <end position="20"/>
    </location>
</feature>
<feature type="compositionally biased region" description="Basic and acidic residues" evidence="1">
    <location>
        <begin position="32"/>
        <end position="48"/>
    </location>
</feature>
<accession>A0ABT9R8L0</accession>
<evidence type="ECO:0000256" key="1">
    <source>
        <dbReference type="SAM" id="MobiDB-lite"/>
    </source>
</evidence>
<dbReference type="EMBL" id="JAUSRB010000002">
    <property type="protein sequence ID" value="MDP9865574.1"/>
    <property type="molecule type" value="Genomic_DNA"/>
</dbReference>
<feature type="region of interest" description="Disordered" evidence="1">
    <location>
        <begin position="25"/>
        <end position="51"/>
    </location>
</feature>
<dbReference type="RefSeq" id="WP_306865128.1">
    <property type="nucleotide sequence ID" value="NZ_JAUSRB010000002.1"/>
</dbReference>
<evidence type="ECO:0000313" key="4">
    <source>
        <dbReference type="Proteomes" id="UP001230426"/>
    </source>
</evidence>